<evidence type="ECO:0000313" key="3">
    <source>
        <dbReference type="Proteomes" id="UP000712600"/>
    </source>
</evidence>
<dbReference type="Proteomes" id="UP000712600">
    <property type="component" value="Unassembled WGS sequence"/>
</dbReference>
<evidence type="ECO:0000313" key="2">
    <source>
        <dbReference type="EMBL" id="KAF3527129.1"/>
    </source>
</evidence>
<comment type="caution">
    <text evidence="2">The sequence shown here is derived from an EMBL/GenBank/DDBJ whole genome shotgun (WGS) entry which is preliminary data.</text>
</comment>
<sequence>MCLRAKRRCLAIVTYRSRTIKSVSKLSGKKDTQSRSRALPAPIPISTSMSRESPENHGNAVSVVQITGEEIRSS</sequence>
<accession>A0A8S9Q228</accession>
<organism evidence="2 3">
    <name type="scientific">Brassica cretica</name>
    <name type="common">Mustard</name>
    <dbReference type="NCBI Taxonomy" id="69181"/>
    <lineage>
        <taxon>Eukaryota</taxon>
        <taxon>Viridiplantae</taxon>
        <taxon>Streptophyta</taxon>
        <taxon>Embryophyta</taxon>
        <taxon>Tracheophyta</taxon>
        <taxon>Spermatophyta</taxon>
        <taxon>Magnoliopsida</taxon>
        <taxon>eudicotyledons</taxon>
        <taxon>Gunneridae</taxon>
        <taxon>Pentapetalae</taxon>
        <taxon>rosids</taxon>
        <taxon>malvids</taxon>
        <taxon>Brassicales</taxon>
        <taxon>Brassicaceae</taxon>
        <taxon>Brassiceae</taxon>
        <taxon>Brassica</taxon>
    </lineage>
</organism>
<reference evidence="2" key="1">
    <citation type="submission" date="2019-12" db="EMBL/GenBank/DDBJ databases">
        <title>Genome sequencing and annotation of Brassica cretica.</title>
        <authorList>
            <person name="Studholme D.J."/>
            <person name="Sarris P."/>
        </authorList>
    </citation>
    <scope>NUCLEOTIDE SEQUENCE</scope>
    <source>
        <strain evidence="2">PFS-109/04</strain>
        <tissue evidence="2">Leaf</tissue>
    </source>
</reference>
<dbReference type="AlphaFoldDB" id="A0A8S9Q228"/>
<dbReference type="EMBL" id="QGKX02001347">
    <property type="protein sequence ID" value="KAF3527129.1"/>
    <property type="molecule type" value="Genomic_DNA"/>
</dbReference>
<name>A0A8S9Q228_BRACR</name>
<gene>
    <name evidence="2" type="ORF">F2Q69_00046501</name>
</gene>
<proteinExistence type="predicted"/>
<feature type="region of interest" description="Disordered" evidence="1">
    <location>
        <begin position="23"/>
        <end position="74"/>
    </location>
</feature>
<protein>
    <submittedName>
        <fullName evidence="2">Uncharacterized protein</fullName>
    </submittedName>
</protein>
<evidence type="ECO:0000256" key="1">
    <source>
        <dbReference type="SAM" id="MobiDB-lite"/>
    </source>
</evidence>